<evidence type="ECO:0000313" key="1">
    <source>
        <dbReference type="EMBL" id="SUZ85101.1"/>
    </source>
</evidence>
<dbReference type="AlphaFoldDB" id="A0A381R070"/>
<reference evidence="1" key="1">
    <citation type="submission" date="2018-05" db="EMBL/GenBank/DDBJ databases">
        <authorList>
            <person name="Lanie J.A."/>
            <person name="Ng W.-L."/>
            <person name="Kazmierczak K.M."/>
            <person name="Andrzejewski T.M."/>
            <person name="Davidsen T.M."/>
            <person name="Wayne K.J."/>
            <person name="Tettelin H."/>
            <person name="Glass J.I."/>
            <person name="Rusch D."/>
            <person name="Podicherti R."/>
            <person name="Tsui H.-C.T."/>
            <person name="Winkler M.E."/>
        </authorList>
    </citation>
    <scope>NUCLEOTIDE SEQUENCE</scope>
</reference>
<sequence length="233" mass="26794">MKKIILLLICCFCSVGFSQNYDISPDQLINSGNVLIQRLKKYEGDAKGNPYISKDFVKGKLVFNNGKEYDALIRLNVSEQEFEIKKNINSNPAAIQIDETVKVNIAKASYKLHSFNLGSNTNTIAILEECLILDKYALYYFPQKKLEMPSKSAIPAPTSGYTKPIRPEWKDDSAYLIFYNNKTYKLPTSHKKMLDLRLFDEKLYKKYRKANKLNLKNKESLKGLITYFNSLDS</sequence>
<accession>A0A381R070</accession>
<proteinExistence type="predicted"/>
<name>A0A381R070_9ZZZZ</name>
<protein>
    <submittedName>
        <fullName evidence="1">Uncharacterized protein</fullName>
    </submittedName>
</protein>
<organism evidence="1">
    <name type="scientific">marine metagenome</name>
    <dbReference type="NCBI Taxonomy" id="408172"/>
    <lineage>
        <taxon>unclassified sequences</taxon>
        <taxon>metagenomes</taxon>
        <taxon>ecological metagenomes</taxon>
    </lineage>
</organism>
<dbReference type="EMBL" id="UINC01001620">
    <property type="protein sequence ID" value="SUZ85101.1"/>
    <property type="molecule type" value="Genomic_DNA"/>
</dbReference>
<gene>
    <name evidence="1" type="ORF">METZ01_LOCUS37955</name>
</gene>